<keyword evidence="1" id="KW-0732">Signal</keyword>
<reference evidence="2" key="1">
    <citation type="journal article" date="2014" name="Int. J. Syst. Evol. Microbiol.">
        <title>Complete genome sequence of Corynebacterium casei LMG S-19264T (=DSM 44701T), isolated from a smear-ripened cheese.</title>
        <authorList>
            <consortium name="US DOE Joint Genome Institute (JGI-PGF)"/>
            <person name="Walter F."/>
            <person name="Albersmeier A."/>
            <person name="Kalinowski J."/>
            <person name="Ruckert C."/>
        </authorList>
    </citation>
    <scope>NUCLEOTIDE SEQUENCE</scope>
    <source>
        <strain evidence="2">CGMCC 1.15367</strain>
    </source>
</reference>
<keyword evidence="3" id="KW-1185">Reference proteome</keyword>
<evidence type="ECO:0000256" key="1">
    <source>
        <dbReference type="SAM" id="SignalP"/>
    </source>
</evidence>
<dbReference type="EMBL" id="BMIQ01000007">
    <property type="protein sequence ID" value="GGE16695.1"/>
    <property type="molecule type" value="Genomic_DNA"/>
</dbReference>
<sequence>MRHAARVSLFAILALSSTAAVAGPDLDRATKVGAARGVERFGAIYREGGISAAADAVRTCYRSPKAKGGAGGLAECAALDVAASVADLQARMSLGVPPYPFFAGAAMESRVSAGLKAAKLPKSARASLDRAILAAMEGPEAGSADDGYMDE</sequence>
<dbReference type="Proteomes" id="UP000644699">
    <property type="component" value="Unassembled WGS sequence"/>
</dbReference>
<evidence type="ECO:0000313" key="2">
    <source>
        <dbReference type="EMBL" id="GGE16695.1"/>
    </source>
</evidence>
<reference evidence="2" key="2">
    <citation type="submission" date="2020-09" db="EMBL/GenBank/DDBJ databases">
        <authorList>
            <person name="Sun Q."/>
            <person name="Zhou Y."/>
        </authorList>
    </citation>
    <scope>NUCLEOTIDE SEQUENCE</scope>
    <source>
        <strain evidence="2">CGMCC 1.15367</strain>
    </source>
</reference>
<evidence type="ECO:0000313" key="3">
    <source>
        <dbReference type="Proteomes" id="UP000644699"/>
    </source>
</evidence>
<dbReference type="RefSeq" id="WP_019996291.1">
    <property type="nucleotide sequence ID" value="NZ_BMIQ01000007.1"/>
</dbReference>
<feature type="chain" id="PRO_5037931333" description="UrcA family protein" evidence="1">
    <location>
        <begin position="23"/>
        <end position="151"/>
    </location>
</feature>
<dbReference type="AlphaFoldDB" id="A0A916ZWC2"/>
<evidence type="ECO:0008006" key="4">
    <source>
        <dbReference type="Google" id="ProtNLM"/>
    </source>
</evidence>
<protein>
    <recommendedName>
        <fullName evidence="4">UrcA family protein</fullName>
    </recommendedName>
</protein>
<comment type="caution">
    <text evidence="2">The sequence shown here is derived from an EMBL/GenBank/DDBJ whole genome shotgun (WGS) entry which is preliminary data.</text>
</comment>
<feature type="signal peptide" evidence="1">
    <location>
        <begin position="1"/>
        <end position="22"/>
    </location>
</feature>
<proteinExistence type="predicted"/>
<name>A0A916ZWC2_9HYPH</name>
<gene>
    <name evidence="2" type="ORF">GCM10011390_39720</name>
</gene>
<accession>A0A916ZWC2</accession>
<organism evidence="2 3">
    <name type="scientific">Aureimonas endophytica</name>
    <dbReference type="NCBI Taxonomy" id="2027858"/>
    <lineage>
        <taxon>Bacteria</taxon>
        <taxon>Pseudomonadati</taxon>
        <taxon>Pseudomonadota</taxon>
        <taxon>Alphaproteobacteria</taxon>
        <taxon>Hyphomicrobiales</taxon>
        <taxon>Aurantimonadaceae</taxon>
        <taxon>Aureimonas</taxon>
    </lineage>
</organism>